<evidence type="ECO:0000313" key="4">
    <source>
        <dbReference type="Proteomes" id="UP000189433"/>
    </source>
</evidence>
<sequence>MKYIYILFGFLSLTLGIIGIFLPILPTTPFLLLTLFFFTKGSKTLESWFLSTTLYQKYLKSFNERRAMTKKAKRSILGFATGILLLGFYFTPSVMGRTVIALLIIIKYWFFLFWVKTEEPVEIKEKNKNV</sequence>
<dbReference type="Pfam" id="PF04304">
    <property type="entry name" value="DUF454"/>
    <property type="match status" value="1"/>
</dbReference>
<feature type="transmembrane region" description="Helical" evidence="2">
    <location>
        <begin position="98"/>
        <end position="115"/>
    </location>
</feature>
<dbReference type="InterPro" id="IPR007401">
    <property type="entry name" value="DUF454"/>
</dbReference>
<keyword evidence="1" id="KW-1003">Cell membrane</keyword>
<gene>
    <name evidence="3" type="ORF">BKK50_10070</name>
</gene>
<feature type="transmembrane region" description="Helical" evidence="2">
    <location>
        <begin position="6"/>
        <end position="38"/>
    </location>
</feature>
<comment type="caution">
    <text evidence="3">The sequence shown here is derived from an EMBL/GenBank/DDBJ whole genome shotgun (WGS) entry which is preliminary data.</text>
</comment>
<evidence type="ECO:0000256" key="2">
    <source>
        <dbReference type="SAM" id="Phobius"/>
    </source>
</evidence>
<dbReference type="Proteomes" id="UP000189433">
    <property type="component" value="Unassembled WGS sequence"/>
</dbReference>
<keyword evidence="2" id="KW-1133">Transmembrane helix</keyword>
<proteinExistence type="predicted"/>
<keyword evidence="1 2" id="KW-0472">Membrane</keyword>
<keyword evidence="2" id="KW-0812">Transmembrane</keyword>
<accession>A0A1V3IG51</accession>
<dbReference type="EMBL" id="MLHJ01000111">
    <property type="protein sequence ID" value="OOF40003.1"/>
    <property type="molecule type" value="Genomic_DNA"/>
</dbReference>
<comment type="subcellular location">
    <subcellularLocation>
        <location evidence="1">Cell inner membrane</location>
        <topology evidence="1">Multi-pass membrane protein</topology>
    </subcellularLocation>
</comment>
<name>A0A1V3IG51_9PAST</name>
<dbReference type="RefSeq" id="WP_077417762.1">
    <property type="nucleotide sequence ID" value="NZ_MLHJ01000111.1"/>
</dbReference>
<dbReference type="GO" id="GO:0005886">
    <property type="term" value="C:plasma membrane"/>
    <property type="evidence" value="ECO:0007669"/>
    <property type="project" value="UniProtKB-SubCell"/>
</dbReference>
<dbReference type="PANTHER" id="PTHR35813:SF1">
    <property type="entry name" value="INNER MEMBRANE PROTEIN YBAN"/>
    <property type="match status" value="1"/>
</dbReference>
<keyword evidence="1" id="KW-0997">Cell inner membrane</keyword>
<organism evidence="3 4">
    <name type="scientific">Rodentibacter rarus</name>
    <dbReference type="NCBI Taxonomy" id="1908260"/>
    <lineage>
        <taxon>Bacteria</taxon>
        <taxon>Pseudomonadati</taxon>
        <taxon>Pseudomonadota</taxon>
        <taxon>Gammaproteobacteria</taxon>
        <taxon>Pasteurellales</taxon>
        <taxon>Pasteurellaceae</taxon>
        <taxon>Rodentibacter</taxon>
    </lineage>
</organism>
<evidence type="ECO:0000256" key="1">
    <source>
        <dbReference type="PIRNR" id="PIRNR016789"/>
    </source>
</evidence>
<reference evidence="3 4" key="1">
    <citation type="submission" date="2016-10" db="EMBL/GenBank/DDBJ databases">
        <title>Rodentibacter gen. nov. and new species.</title>
        <authorList>
            <person name="Christensen H."/>
        </authorList>
    </citation>
    <scope>NUCLEOTIDE SEQUENCE [LARGE SCALE GENOMIC DNA]</scope>
    <source>
        <strain evidence="3 4">CCUG17206</strain>
    </source>
</reference>
<feature type="transmembrane region" description="Helical" evidence="2">
    <location>
        <begin position="75"/>
        <end position="92"/>
    </location>
</feature>
<dbReference type="AlphaFoldDB" id="A0A1V3IG51"/>
<dbReference type="PANTHER" id="PTHR35813">
    <property type="entry name" value="INNER MEMBRANE PROTEIN YBAN"/>
    <property type="match status" value="1"/>
</dbReference>
<evidence type="ECO:0000313" key="3">
    <source>
        <dbReference type="EMBL" id="OOF40003.1"/>
    </source>
</evidence>
<dbReference type="STRING" id="1908260.BKK50_10070"/>
<keyword evidence="4" id="KW-1185">Reference proteome</keyword>
<dbReference type="PIRSF" id="PIRSF016789">
    <property type="entry name" value="DUF454"/>
    <property type="match status" value="1"/>
</dbReference>
<protein>
    <recommendedName>
        <fullName evidence="1">Inner membrane protein</fullName>
    </recommendedName>
</protein>
<dbReference type="OrthoDB" id="5690292at2"/>